<dbReference type="Proteomes" id="UP000293162">
    <property type="component" value="Unassembled WGS sequence"/>
</dbReference>
<name>A0A4Q5M1S8_9BACT</name>
<dbReference type="PANTHER" id="PTHR11280:SF5">
    <property type="entry name" value="GLUCOSAMINE-6-PHOSPHATE ISOMERASE"/>
    <property type="match status" value="1"/>
</dbReference>
<gene>
    <name evidence="3" type="ORF">EWM59_08300</name>
</gene>
<evidence type="ECO:0000313" key="3">
    <source>
        <dbReference type="EMBL" id="RYU96201.1"/>
    </source>
</evidence>
<dbReference type="InterPro" id="IPR018321">
    <property type="entry name" value="Glucosamine6P_isomerase_CS"/>
</dbReference>
<dbReference type="AlphaFoldDB" id="A0A4Q5M1S8"/>
<dbReference type="Gene3D" id="3.40.50.1360">
    <property type="match status" value="1"/>
</dbReference>
<protein>
    <submittedName>
        <fullName evidence="3">Glucosamine-6-phosphate deaminase</fullName>
    </submittedName>
</protein>
<dbReference type="EMBL" id="SEWF01000009">
    <property type="protein sequence ID" value="RYU96201.1"/>
    <property type="molecule type" value="Genomic_DNA"/>
</dbReference>
<dbReference type="GO" id="GO:0005737">
    <property type="term" value="C:cytoplasm"/>
    <property type="evidence" value="ECO:0007669"/>
    <property type="project" value="TreeGrafter"/>
</dbReference>
<dbReference type="PANTHER" id="PTHR11280">
    <property type="entry name" value="GLUCOSAMINE-6-PHOSPHATE ISOMERASE"/>
    <property type="match status" value="1"/>
</dbReference>
<reference evidence="3 4" key="1">
    <citation type="submission" date="2019-02" db="EMBL/GenBank/DDBJ databases">
        <title>Bacterial novel species Emticicia sp. 17J42-9 isolated from soil.</title>
        <authorList>
            <person name="Jung H.-Y."/>
        </authorList>
    </citation>
    <scope>NUCLEOTIDE SEQUENCE [LARGE SCALE GENOMIC DNA]</scope>
    <source>
        <strain evidence="3 4">17J42-9</strain>
    </source>
</reference>
<dbReference type="RefSeq" id="WP_130020492.1">
    <property type="nucleotide sequence ID" value="NZ_SEWF01000009.1"/>
</dbReference>
<dbReference type="InterPro" id="IPR037171">
    <property type="entry name" value="NagB/RpiA_transferase-like"/>
</dbReference>
<dbReference type="OrthoDB" id="9791139at2"/>
<proteinExistence type="predicted"/>
<dbReference type="InterPro" id="IPR004547">
    <property type="entry name" value="Glucosamine6P_isomerase"/>
</dbReference>
<feature type="domain" description="Glucosamine/galactosamine-6-phosphate isomerase" evidence="2">
    <location>
        <begin position="10"/>
        <end position="223"/>
    </location>
</feature>
<evidence type="ECO:0000313" key="4">
    <source>
        <dbReference type="Proteomes" id="UP000293162"/>
    </source>
</evidence>
<dbReference type="PROSITE" id="PS01161">
    <property type="entry name" value="GLC_GALNAC_ISOMERASE"/>
    <property type="match status" value="1"/>
</dbReference>
<dbReference type="InterPro" id="IPR006148">
    <property type="entry name" value="Glc/Gal-6P_isomerase"/>
</dbReference>
<dbReference type="CDD" id="cd01399">
    <property type="entry name" value="GlcN6P_deaminase"/>
    <property type="match status" value="1"/>
</dbReference>
<dbReference type="SUPFAM" id="SSF100950">
    <property type="entry name" value="NagB/RpiA/CoA transferase-like"/>
    <property type="match status" value="1"/>
</dbReference>
<evidence type="ECO:0000259" key="2">
    <source>
        <dbReference type="Pfam" id="PF01182"/>
    </source>
</evidence>
<keyword evidence="4" id="KW-1185">Reference proteome</keyword>
<organism evidence="3 4">
    <name type="scientific">Emticicia agri</name>
    <dbReference type="NCBI Taxonomy" id="2492393"/>
    <lineage>
        <taxon>Bacteria</taxon>
        <taxon>Pseudomonadati</taxon>
        <taxon>Bacteroidota</taxon>
        <taxon>Cytophagia</taxon>
        <taxon>Cytophagales</taxon>
        <taxon>Leadbetterellaceae</taxon>
        <taxon>Emticicia</taxon>
    </lineage>
</organism>
<dbReference type="Pfam" id="PF01182">
    <property type="entry name" value="Glucosamine_iso"/>
    <property type="match status" value="1"/>
</dbReference>
<dbReference type="GO" id="GO:0019262">
    <property type="term" value="P:N-acetylneuraminate catabolic process"/>
    <property type="evidence" value="ECO:0007669"/>
    <property type="project" value="TreeGrafter"/>
</dbReference>
<dbReference type="GO" id="GO:0006046">
    <property type="term" value="P:N-acetylglucosamine catabolic process"/>
    <property type="evidence" value="ECO:0007669"/>
    <property type="project" value="TreeGrafter"/>
</dbReference>
<dbReference type="GO" id="GO:0005975">
    <property type="term" value="P:carbohydrate metabolic process"/>
    <property type="evidence" value="ECO:0007669"/>
    <property type="project" value="InterPro"/>
</dbReference>
<keyword evidence="1" id="KW-0378">Hydrolase</keyword>
<accession>A0A4Q5M1S8</accession>
<dbReference type="GO" id="GO:0004342">
    <property type="term" value="F:glucosamine-6-phosphate deaminase activity"/>
    <property type="evidence" value="ECO:0007669"/>
    <property type="project" value="InterPro"/>
</dbReference>
<sequence length="239" mass="26378">MEIQVFNDSEELANHTAKFIINLVKDKPTATLILTSGDTPVKTYHKIVELAEPEDFAQVTVIGLDEWVGVPATSEGSCRYIVEENLLKPLGVNPAQYTFFDSMTEDLQQECERVDQLIFEKGGVDFIVVGIGLNGHIGLNEPGTSFDLYSHVSKLAEITISTGQKYFNENTELTQGITIGLKHLLEAKTAVMIATGEKKAEILREVVIQDPNINLPATVFKKHINGHIWIDKAAASLLQ</sequence>
<dbReference type="GO" id="GO:0042802">
    <property type="term" value="F:identical protein binding"/>
    <property type="evidence" value="ECO:0007669"/>
    <property type="project" value="TreeGrafter"/>
</dbReference>
<comment type="caution">
    <text evidence="3">The sequence shown here is derived from an EMBL/GenBank/DDBJ whole genome shotgun (WGS) entry which is preliminary data.</text>
</comment>
<evidence type="ECO:0000256" key="1">
    <source>
        <dbReference type="ARBA" id="ARBA00022801"/>
    </source>
</evidence>
<dbReference type="GO" id="GO:0006043">
    <property type="term" value="P:glucosamine catabolic process"/>
    <property type="evidence" value="ECO:0007669"/>
    <property type="project" value="TreeGrafter"/>
</dbReference>